<dbReference type="EnsemblProtists" id="EKX38239">
    <property type="protein sequence ID" value="EKX38239"/>
    <property type="gene ID" value="GUITHDRAFT_115583"/>
</dbReference>
<reference evidence="3 5" key="1">
    <citation type="journal article" date="2012" name="Nature">
        <title>Algal genomes reveal evolutionary mosaicism and the fate of nucleomorphs.</title>
        <authorList>
            <consortium name="DOE Joint Genome Institute"/>
            <person name="Curtis B.A."/>
            <person name="Tanifuji G."/>
            <person name="Burki F."/>
            <person name="Gruber A."/>
            <person name="Irimia M."/>
            <person name="Maruyama S."/>
            <person name="Arias M.C."/>
            <person name="Ball S.G."/>
            <person name="Gile G.H."/>
            <person name="Hirakawa Y."/>
            <person name="Hopkins J.F."/>
            <person name="Kuo A."/>
            <person name="Rensing S.A."/>
            <person name="Schmutz J."/>
            <person name="Symeonidi A."/>
            <person name="Elias M."/>
            <person name="Eveleigh R.J."/>
            <person name="Herman E.K."/>
            <person name="Klute M.J."/>
            <person name="Nakayama T."/>
            <person name="Obornik M."/>
            <person name="Reyes-Prieto A."/>
            <person name="Armbrust E.V."/>
            <person name="Aves S.J."/>
            <person name="Beiko R.G."/>
            <person name="Coutinho P."/>
            <person name="Dacks J.B."/>
            <person name="Durnford D.G."/>
            <person name="Fast N.M."/>
            <person name="Green B.R."/>
            <person name="Grisdale C.J."/>
            <person name="Hempel F."/>
            <person name="Henrissat B."/>
            <person name="Hoppner M.P."/>
            <person name="Ishida K."/>
            <person name="Kim E."/>
            <person name="Koreny L."/>
            <person name="Kroth P.G."/>
            <person name="Liu Y."/>
            <person name="Malik S.B."/>
            <person name="Maier U.G."/>
            <person name="McRose D."/>
            <person name="Mock T."/>
            <person name="Neilson J.A."/>
            <person name="Onodera N.T."/>
            <person name="Poole A.M."/>
            <person name="Pritham E.J."/>
            <person name="Richards T.A."/>
            <person name="Rocap G."/>
            <person name="Roy S.W."/>
            <person name="Sarai C."/>
            <person name="Schaack S."/>
            <person name="Shirato S."/>
            <person name="Slamovits C.H."/>
            <person name="Spencer D.F."/>
            <person name="Suzuki S."/>
            <person name="Worden A.Z."/>
            <person name="Zauner S."/>
            <person name="Barry K."/>
            <person name="Bell C."/>
            <person name="Bharti A.K."/>
            <person name="Crow J.A."/>
            <person name="Grimwood J."/>
            <person name="Kramer R."/>
            <person name="Lindquist E."/>
            <person name="Lucas S."/>
            <person name="Salamov A."/>
            <person name="McFadden G.I."/>
            <person name="Lane C.E."/>
            <person name="Keeling P.J."/>
            <person name="Gray M.W."/>
            <person name="Grigoriev I.V."/>
            <person name="Archibald J.M."/>
        </authorList>
    </citation>
    <scope>NUCLEOTIDE SEQUENCE</scope>
    <source>
        <strain evidence="3 5">CCMP2712</strain>
    </source>
</reference>
<dbReference type="Pfam" id="PF00704">
    <property type="entry name" value="Glyco_hydro_18"/>
    <property type="match status" value="1"/>
</dbReference>
<evidence type="ECO:0000259" key="2">
    <source>
        <dbReference type="PROSITE" id="PS51910"/>
    </source>
</evidence>
<sequence>MVRDGAMRAKFVGELVNLCETYGFDGVDYNWEYPGYIFGRGYLAESEVIADYEGLENLLKDTKDETAQDRKVEHSTAQHSAAQHKSGQDRTGQDGSGLVYSTECD</sequence>
<dbReference type="AlphaFoldDB" id="L1IQT2"/>
<name>L1IQT2_GUITC</name>
<dbReference type="InterPro" id="IPR017853">
    <property type="entry name" value="GH"/>
</dbReference>
<dbReference type="PaxDb" id="55529-EKX38239"/>
<protein>
    <recommendedName>
        <fullName evidence="2">GH18 domain-containing protein</fullName>
    </recommendedName>
</protein>
<dbReference type="OrthoDB" id="73875at2759"/>
<feature type="compositionally biased region" description="Basic and acidic residues" evidence="1">
    <location>
        <begin position="63"/>
        <end position="76"/>
    </location>
</feature>
<dbReference type="EMBL" id="JH993050">
    <property type="protein sequence ID" value="EKX38239.1"/>
    <property type="molecule type" value="Genomic_DNA"/>
</dbReference>
<dbReference type="Gene3D" id="3.20.20.80">
    <property type="entry name" value="Glycosidases"/>
    <property type="match status" value="1"/>
</dbReference>
<dbReference type="SUPFAM" id="SSF51445">
    <property type="entry name" value="(Trans)glycosidases"/>
    <property type="match status" value="1"/>
</dbReference>
<dbReference type="RefSeq" id="XP_005825219.1">
    <property type="nucleotide sequence ID" value="XM_005825162.1"/>
</dbReference>
<reference evidence="4" key="3">
    <citation type="submission" date="2015-06" db="UniProtKB">
        <authorList>
            <consortium name="EnsemblProtists"/>
        </authorList>
    </citation>
    <scope>IDENTIFICATION</scope>
</reference>
<feature type="region of interest" description="Disordered" evidence="1">
    <location>
        <begin position="63"/>
        <end position="105"/>
    </location>
</feature>
<evidence type="ECO:0000313" key="3">
    <source>
        <dbReference type="EMBL" id="EKX38239.1"/>
    </source>
</evidence>
<dbReference type="KEGG" id="gtt:GUITHDRAFT_115583"/>
<dbReference type="GO" id="GO:0005975">
    <property type="term" value="P:carbohydrate metabolic process"/>
    <property type="evidence" value="ECO:0007669"/>
    <property type="project" value="InterPro"/>
</dbReference>
<organism evidence="3">
    <name type="scientific">Guillardia theta (strain CCMP2712)</name>
    <name type="common">Cryptophyte</name>
    <dbReference type="NCBI Taxonomy" id="905079"/>
    <lineage>
        <taxon>Eukaryota</taxon>
        <taxon>Cryptophyceae</taxon>
        <taxon>Pyrenomonadales</taxon>
        <taxon>Geminigeraceae</taxon>
        <taxon>Guillardia</taxon>
    </lineage>
</organism>
<evidence type="ECO:0000313" key="4">
    <source>
        <dbReference type="EnsemblProtists" id="EKX38239"/>
    </source>
</evidence>
<dbReference type="Proteomes" id="UP000011087">
    <property type="component" value="Unassembled WGS sequence"/>
</dbReference>
<feature type="domain" description="GH18" evidence="2">
    <location>
        <begin position="1"/>
        <end position="105"/>
    </location>
</feature>
<keyword evidence="5" id="KW-1185">Reference proteome</keyword>
<accession>L1IQT2</accession>
<reference evidence="5" key="2">
    <citation type="submission" date="2012-11" db="EMBL/GenBank/DDBJ databases">
        <authorList>
            <person name="Kuo A."/>
            <person name="Curtis B.A."/>
            <person name="Tanifuji G."/>
            <person name="Burki F."/>
            <person name="Gruber A."/>
            <person name="Irimia M."/>
            <person name="Maruyama S."/>
            <person name="Arias M.C."/>
            <person name="Ball S.G."/>
            <person name="Gile G.H."/>
            <person name="Hirakawa Y."/>
            <person name="Hopkins J.F."/>
            <person name="Rensing S.A."/>
            <person name="Schmutz J."/>
            <person name="Symeonidi A."/>
            <person name="Elias M."/>
            <person name="Eveleigh R.J."/>
            <person name="Herman E.K."/>
            <person name="Klute M.J."/>
            <person name="Nakayama T."/>
            <person name="Obornik M."/>
            <person name="Reyes-Prieto A."/>
            <person name="Armbrust E.V."/>
            <person name="Aves S.J."/>
            <person name="Beiko R.G."/>
            <person name="Coutinho P."/>
            <person name="Dacks J.B."/>
            <person name="Durnford D.G."/>
            <person name="Fast N.M."/>
            <person name="Green B.R."/>
            <person name="Grisdale C."/>
            <person name="Hempe F."/>
            <person name="Henrissat B."/>
            <person name="Hoppner M.P."/>
            <person name="Ishida K.-I."/>
            <person name="Kim E."/>
            <person name="Koreny L."/>
            <person name="Kroth P.G."/>
            <person name="Liu Y."/>
            <person name="Malik S.-B."/>
            <person name="Maier U.G."/>
            <person name="McRose D."/>
            <person name="Mock T."/>
            <person name="Neilson J.A."/>
            <person name="Onodera N.T."/>
            <person name="Poole A.M."/>
            <person name="Pritham E.J."/>
            <person name="Richards T.A."/>
            <person name="Rocap G."/>
            <person name="Roy S.W."/>
            <person name="Sarai C."/>
            <person name="Schaack S."/>
            <person name="Shirato S."/>
            <person name="Slamovits C.H."/>
            <person name="Spencer D.F."/>
            <person name="Suzuki S."/>
            <person name="Worden A.Z."/>
            <person name="Zauner S."/>
            <person name="Barry K."/>
            <person name="Bell C."/>
            <person name="Bharti A.K."/>
            <person name="Crow J.A."/>
            <person name="Grimwood J."/>
            <person name="Kramer R."/>
            <person name="Lindquist E."/>
            <person name="Lucas S."/>
            <person name="Salamov A."/>
            <person name="McFadden G.I."/>
            <person name="Lane C.E."/>
            <person name="Keeling P.J."/>
            <person name="Gray M.W."/>
            <person name="Grigoriev I.V."/>
            <person name="Archibald J.M."/>
        </authorList>
    </citation>
    <scope>NUCLEOTIDE SEQUENCE</scope>
    <source>
        <strain evidence="5">CCMP2712</strain>
    </source>
</reference>
<gene>
    <name evidence="3" type="ORF">GUITHDRAFT_115583</name>
</gene>
<dbReference type="GeneID" id="17295045"/>
<dbReference type="HOGENOM" id="CLU_2241774_0_0_1"/>
<proteinExistence type="predicted"/>
<dbReference type="PROSITE" id="PS51910">
    <property type="entry name" value="GH18_2"/>
    <property type="match status" value="1"/>
</dbReference>
<dbReference type="InterPro" id="IPR001223">
    <property type="entry name" value="Glyco_hydro18_cat"/>
</dbReference>
<evidence type="ECO:0000313" key="5">
    <source>
        <dbReference type="Proteomes" id="UP000011087"/>
    </source>
</evidence>
<evidence type="ECO:0000256" key="1">
    <source>
        <dbReference type="SAM" id="MobiDB-lite"/>
    </source>
</evidence>